<reference evidence="5 6" key="1">
    <citation type="submission" date="2018-01" db="EMBL/GenBank/DDBJ databases">
        <title>Metagenomic assembled genomes from two thermal pools in the Uzon Caldera, Kamchatka, Russia.</title>
        <authorList>
            <person name="Wilkins L."/>
            <person name="Ettinger C."/>
        </authorList>
    </citation>
    <scope>NUCLEOTIDE SEQUENCE [LARGE SCALE GENOMIC DNA]</scope>
    <source>
        <strain evidence="5">ZAV-06</strain>
    </source>
</reference>
<organism evidence="5 6">
    <name type="scientific">Fervidicoccus fontis</name>
    <dbReference type="NCBI Taxonomy" id="683846"/>
    <lineage>
        <taxon>Archaea</taxon>
        <taxon>Thermoproteota</taxon>
        <taxon>Thermoprotei</taxon>
        <taxon>Fervidicoccales</taxon>
        <taxon>Fervidicoccaceae</taxon>
        <taxon>Fervidicoccus</taxon>
    </lineage>
</organism>
<evidence type="ECO:0000256" key="2">
    <source>
        <dbReference type="ARBA" id="ARBA00022840"/>
    </source>
</evidence>
<keyword evidence="2 5" id="KW-0067">ATP-binding</keyword>
<dbReference type="InterPro" id="IPR017871">
    <property type="entry name" value="ABC_transporter-like_CS"/>
</dbReference>
<dbReference type="PROSITE" id="PS00211">
    <property type="entry name" value="ABC_TRANSPORTER_1"/>
    <property type="match status" value="1"/>
</dbReference>
<comment type="caution">
    <text evidence="5">The sequence shown here is derived from an EMBL/GenBank/DDBJ whole genome shotgun (WGS) entry which is preliminary data.</text>
</comment>
<feature type="domain" description="ABC transporter" evidence="3">
    <location>
        <begin position="3"/>
        <end position="230"/>
    </location>
</feature>
<dbReference type="RefSeq" id="WP_014558391.1">
    <property type="nucleotide sequence ID" value="NZ_JADEZV010000001.1"/>
</dbReference>
<evidence type="ECO:0000256" key="1">
    <source>
        <dbReference type="ARBA" id="ARBA00022741"/>
    </source>
</evidence>
<dbReference type="EMBL" id="JADEZV010000001">
    <property type="protein sequence ID" value="MBE9390622.1"/>
    <property type="molecule type" value="Genomic_DNA"/>
</dbReference>
<reference evidence="4" key="2">
    <citation type="submission" date="2020-10" db="EMBL/GenBank/DDBJ databases">
        <title>Fervidococcus fontis strain 3639Fd - the first crenarchaeon capable of growth on lipids.</title>
        <authorList>
            <person name="Kochetkova T.V."/>
            <person name="Elcheninov A.G."/>
            <person name="Toschakov S.V."/>
            <person name="Kublanov I.V."/>
        </authorList>
    </citation>
    <scope>NUCLEOTIDE SEQUENCE</scope>
    <source>
        <strain evidence="4">3639Fd</strain>
    </source>
</reference>
<gene>
    <name evidence="5" type="ORF">C0188_01540</name>
    <name evidence="4" type="ORF">IOK49_00770</name>
</gene>
<name>A0A2J6N359_9CREN</name>
<dbReference type="Proteomes" id="UP000652307">
    <property type="component" value="Unassembled WGS sequence"/>
</dbReference>
<dbReference type="AlphaFoldDB" id="A0A2J6N359"/>
<dbReference type="GO" id="GO:0016887">
    <property type="term" value="F:ATP hydrolysis activity"/>
    <property type="evidence" value="ECO:0007669"/>
    <property type="project" value="InterPro"/>
</dbReference>
<evidence type="ECO:0000313" key="4">
    <source>
        <dbReference type="EMBL" id="MBE9390622.1"/>
    </source>
</evidence>
<dbReference type="PANTHER" id="PTHR43613">
    <property type="entry name" value="ABC TRANSPORTER, ATP-BINDING PROTEIN"/>
    <property type="match status" value="1"/>
</dbReference>
<proteinExistence type="predicted"/>
<dbReference type="Proteomes" id="UP000237153">
    <property type="component" value="Unassembled WGS sequence"/>
</dbReference>
<dbReference type="PROSITE" id="PS50893">
    <property type="entry name" value="ABC_TRANSPORTER_2"/>
    <property type="match status" value="1"/>
</dbReference>
<dbReference type="EMBL" id="PNIM01000006">
    <property type="protein sequence ID" value="PMB75774.1"/>
    <property type="molecule type" value="Genomic_DNA"/>
</dbReference>
<dbReference type="InterPro" id="IPR003593">
    <property type="entry name" value="AAA+_ATPase"/>
</dbReference>
<keyword evidence="1" id="KW-0547">Nucleotide-binding</keyword>
<dbReference type="SMART" id="SM00382">
    <property type="entry name" value="AAA"/>
    <property type="match status" value="1"/>
</dbReference>
<evidence type="ECO:0000259" key="3">
    <source>
        <dbReference type="PROSITE" id="PS50893"/>
    </source>
</evidence>
<dbReference type="PANTHER" id="PTHR43613:SF1">
    <property type="entry name" value="ABC TRANSPORTER, ATP-BINDING PROTEIN"/>
    <property type="match status" value="1"/>
</dbReference>
<dbReference type="Pfam" id="PF00005">
    <property type="entry name" value="ABC_tran"/>
    <property type="match status" value="1"/>
</dbReference>
<sequence>MLVTVRDLRKNYGEKEALKSISFNIDEGEIYGLIGPNGAGKSTTLRILATLLKPTSGEVYIDNINVAEEPEKVRKIISYLPEEAGAYPNMTGIEYLKYIAEIYGVDESFIEVGKEISGLGDALKDKIKTYSKGMKRRLQVARTLMVKPKLAILDEPTSGIDVLYSLQLRRSIKDFSKVKRITIILSSHNMLEVENLCDRVSFLYDGRLIVEGTPEEIKEKYDAKNLEEAFVRAVGI</sequence>
<dbReference type="OMA" id="WSIWSDH"/>
<dbReference type="GO" id="GO:0005524">
    <property type="term" value="F:ATP binding"/>
    <property type="evidence" value="ECO:0007669"/>
    <property type="project" value="UniProtKB-KW"/>
</dbReference>
<dbReference type="InterPro" id="IPR027417">
    <property type="entry name" value="P-loop_NTPase"/>
</dbReference>
<protein>
    <submittedName>
        <fullName evidence="4 5">ABC transporter ATP-binding protein</fullName>
    </submittedName>
</protein>
<dbReference type="GeneID" id="12450356"/>
<accession>A0A2J6N359</accession>
<dbReference type="SUPFAM" id="SSF52540">
    <property type="entry name" value="P-loop containing nucleoside triphosphate hydrolases"/>
    <property type="match status" value="1"/>
</dbReference>
<dbReference type="CDD" id="cd03230">
    <property type="entry name" value="ABC_DR_subfamily_A"/>
    <property type="match status" value="1"/>
</dbReference>
<dbReference type="Gene3D" id="3.40.50.300">
    <property type="entry name" value="P-loop containing nucleotide triphosphate hydrolases"/>
    <property type="match status" value="1"/>
</dbReference>
<evidence type="ECO:0000313" key="5">
    <source>
        <dbReference type="EMBL" id="PMB75774.1"/>
    </source>
</evidence>
<evidence type="ECO:0000313" key="6">
    <source>
        <dbReference type="Proteomes" id="UP000237153"/>
    </source>
</evidence>
<dbReference type="InterPro" id="IPR003439">
    <property type="entry name" value="ABC_transporter-like_ATP-bd"/>
</dbReference>